<dbReference type="GO" id="GO:0030286">
    <property type="term" value="C:dynein complex"/>
    <property type="evidence" value="ECO:0007669"/>
    <property type="project" value="InterPro"/>
</dbReference>
<dbReference type="KEGG" id="csl:COCSUDRAFT_40751"/>
<name>I0Z4G9_COCSC</name>
<dbReference type="eggNOG" id="KOG3595">
    <property type="taxonomic scope" value="Eukaryota"/>
</dbReference>
<dbReference type="AlphaFoldDB" id="I0Z4G9"/>
<evidence type="ECO:0000259" key="1">
    <source>
        <dbReference type="Pfam" id="PF08385"/>
    </source>
</evidence>
<organism evidence="2 3">
    <name type="scientific">Coccomyxa subellipsoidea (strain C-169)</name>
    <name type="common">Green microalga</name>
    <dbReference type="NCBI Taxonomy" id="574566"/>
    <lineage>
        <taxon>Eukaryota</taxon>
        <taxon>Viridiplantae</taxon>
        <taxon>Chlorophyta</taxon>
        <taxon>core chlorophytes</taxon>
        <taxon>Trebouxiophyceae</taxon>
        <taxon>Trebouxiophyceae incertae sedis</taxon>
        <taxon>Coccomyxaceae</taxon>
        <taxon>Coccomyxa</taxon>
        <taxon>Coccomyxa subellipsoidea</taxon>
    </lineage>
</organism>
<gene>
    <name evidence="2" type="ORF">COCSUDRAFT_40751</name>
</gene>
<feature type="domain" description="Dynein heavy chain tail" evidence="1">
    <location>
        <begin position="1"/>
        <end position="129"/>
    </location>
</feature>
<reference evidence="2 3" key="1">
    <citation type="journal article" date="2012" name="Genome Biol.">
        <title>The genome of the polar eukaryotic microalga coccomyxa subellipsoidea reveals traits of cold adaptation.</title>
        <authorList>
            <person name="Blanc G."/>
            <person name="Agarkova I."/>
            <person name="Grimwood J."/>
            <person name="Kuo A."/>
            <person name="Brueggeman A."/>
            <person name="Dunigan D."/>
            <person name="Gurnon J."/>
            <person name="Ladunga I."/>
            <person name="Lindquist E."/>
            <person name="Lucas S."/>
            <person name="Pangilinan J."/>
            <person name="Proschold T."/>
            <person name="Salamov A."/>
            <person name="Schmutz J."/>
            <person name="Weeks D."/>
            <person name="Yamada T."/>
            <person name="Claverie J.M."/>
            <person name="Grigoriev I."/>
            <person name="Van Etten J."/>
            <person name="Lomsadze A."/>
            <person name="Borodovsky M."/>
        </authorList>
    </citation>
    <scope>NUCLEOTIDE SEQUENCE [LARGE SCALE GENOMIC DNA]</scope>
    <source>
        <strain evidence="2 3">C-169</strain>
    </source>
</reference>
<dbReference type="OrthoDB" id="513029at2759"/>
<dbReference type="PANTHER" id="PTHR22878">
    <property type="entry name" value="DYNEIN HEAVY CHAIN 6, AXONEMAL-LIKE-RELATED"/>
    <property type="match status" value="1"/>
</dbReference>
<dbReference type="Pfam" id="PF08385">
    <property type="entry name" value="DHC_N1"/>
    <property type="match status" value="1"/>
</dbReference>
<accession>I0Z4G9</accession>
<dbReference type="Proteomes" id="UP000007264">
    <property type="component" value="Unassembled WGS sequence"/>
</dbReference>
<proteinExistence type="predicted"/>
<keyword evidence="3" id="KW-1185">Reference proteome</keyword>
<sequence length="780" mass="87046">MDFWQARHEVLGGLYEPLDMPHARKIVLMLKSKSTDRNLLGLFQTQYTELIKVTEEARDNYKFMRTVERHFRAIATGAIHEIAGVLTPMFNALRLVWAISTYYSDDTHMGSLMQRIAHDIAERVESSISMQTREKIEGSGRESRWEFSKTALFEHTSHMAQMCSALLSMLTTAHALNEFLGPQLEAVTGGSQGIKQLRSGVESMVRLVESAGSNIFHKANQERWKDVCEEFAATNAAIVSAAEDLIDASFRLKQLGSGGALQQKMLSKSTDIVLQVGKEIDNMATTFHENKVEAKYLALARVMMEFEKHASQGWLESADEASRAHMKMPVLREDTTRNKIEVVDDMTEIEKVLLVSQLESLHKVIEPGILVLNWHSLSIPAFVVSVRKALADFKATWSTVRKNGVALEREVAAIAHTIVFKEPGLSVDAEVPDLQDFVESMEARHDQVIGKLVEGYQSMTPMLRKVEEAICGTNGGRCPKLAAYYAHWERAIFHALNALVLRGMRSMTAMLSDSTDELQRGSPLFKVVLRLSYPDIIMQPTPADIKKALARLALRVMESTKPFVRWMDGTCLEAQPIQGGVEDEEPFVHSFHIVVCQNPELRKSLAGLTQAARGVLVSLHQYCEGWKRHQSLWKSDKAAALDKFQAKLPGCEVWEQRMAHYAKIAEELGTLQPSVALGYVRVSVGTLASAIREEALGWLRALCERMRATDMANLEGMLSKVASLRQGLQTGAEASDNNDSIDGGAASHDTLSTILSSGMDWDLKCYNIEERSRRIPGIED</sequence>
<dbReference type="RefSeq" id="XP_005650082.1">
    <property type="nucleotide sequence ID" value="XM_005650025.1"/>
</dbReference>
<dbReference type="STRING" id="574566.I0Z4G9"/>
<evidence type="ECO:0000313" key="3">
    <source>
        <dbReference type="Proteomes" id="UP000007264"/>
    </source>
</evidence>
<comment type="caution">
    <text evidence="2">The sequence shown here is derived from an EMBL/GenBank/DDBJ whole genome shotgun (WGS) entry which is preliminary data.</text>
</comment>
<evidence type="ECO:0000313" key="2">
    <source>
        <dbReference type="EMBL" id="EIE25538.1"/>
    </source>
</evidence>
<dbReference type="PANTHER" id="PTHR22878:SF63">
    <property type="entry name" value="DYNEIN AXONEMAL HEAVY CHAIN 10"/>
    <property type="match status" value="1"/>
</dbReference>
<dbReference type="InterPro" id="IPR013594">
    <property type="entry name" value="Dynein_heavy_tail"/>
</dbReference>
<dbReference type="GO" id="GO:0007018">
    <property type="term" value="P:microtubule-based movement"/>
    <property type="evidence" value="ECO:0007669"/>
    <property type="project" value="InterPro"/>
</dbReference>
<protein>
    <recommendedName>
        <fullName evidence="1">Dynein heavy chain tail domain-containing protein</fullName>
    </recommendedName>
</protein>
<dbReference type="GO" id="GO:0051959">
    <property type="term" value="F:dynein light intermediate chain binding"/>
    <property type="evidence" value="ECO:0007669"/>
    <property type="project" value="InterPro"/>
</dbReference>
<dbReference type="InterPro" id="IPR026983">
    <property type="entry name" value="DHC"/>
</dbReference>
<dbReference type="GeneID" id="17043540"/>
<dbReference type="GO" id="GO:0045505">
    <property type="term" value="F:dynein intermediate chain binding"/>
    <property type="evidence" value="ECO:0007669"/>
    <property type="project" value="InterPro"/>
</dbReference>
<dbReference type="EMBL" id="AGSI01000004">
    <property type="protein sequence ID" value="EIE25538.1"/>
    <property type="molecule type" value="Genomic_DNA"/>
</dbReference>